<keyword evidence="2" id="KW-1185">Reference proteome</keyword>
<reference evidence="1 2" key="1">
    <citation type="journal article" date="2020" name="Cell">
        <title>Large-Scale Comparative Analyses of Tick Genomes Elucidate Their Genetic Diversity and Vector Capacities.</title>
        <authorList>
            <consortium name="Tick Genome and Microbiome Consortium (TIGMIC)"/>
            <person name="Jia N."/>
            <person name="Wang J."/>
            <person name="Shi W."/>
            <person name="Du L."/>
            <person name="Sun Y."/>
            <person name="Zhan W."/>
            <person name="Jiang J.F."/>
            <person name="Wang Q."/>
            <person name="Zhang B."/>
            <person name="Ji P."/>
            <person name="Bell-Sakyi L."/>
            <person name="Cui X.M."/>
            <person name="Yuan T.T."/>
            <person name="Jiang B.G."/>
            <person name="Yang W.F."/>
            <person name="Lam T.T."/>
            <person name="Chang Q.C."/>
            <person name="Ding S.J."/>
            <person name="Wang X.J."/>
            <person name="Zhu J.G."/>
            <person name="Ruan X.D."/>
            <person name="Zhao L."/>
            <person name="Wei J.T."/>
            <person name="Ye R.Z."/>
            <person name="Que T.C."/>
            <person name="Du C.H."/>
            <person name="Zhou Y.H."/>
            <person name="Cheng J.X."/>
            <person name="Dai P.F."/>
            <person name="Guo W.B."/>
            <person name="Han X.H."/>
            <person name="Huang E.J."/>
            <person name="Li L.F."/>
            <person name="Wei W."/>
            <person name="Gao Y.C."/>
            <person name="Liu J.Z."/>
            <person name="Shao H.Z."/>
            <person name="Wang X."/>
            <person name="Wang C.C."/>
            <person name="Yang T.C."/>
            <person name="Huo Q.B."/>
            <person name="Li W."/>
            <person name="Chen H.Y."/>
            <person name="Chen S.E."/>
            <person name="Zhou L.G."/>
            <person name="Ni X.B."/>
            <person name="Tian J.H."/>
            <person name="Sheng Y."/>
            <person name="Liu T."/>
            <person name="Pan Y.S."/>
            <person name="Xia L.Y."/>
            <person name="Li J."/>
            <person name="Zhao F."/>
            <person name="Cao W.C."/>
        </authorList>
    </citation>
    <scope>NUCLEOTIDE SEQUENCE [LARGE SCALE GENOMIC DNA]</scope>
    <source>
        <strain evidence="1">HaeL-2018</strain>
    </source>
</reference>
<accession>A0A9J6FVK1</accession>
<dbReference type="Proteomes" id="UP000821853">
    <property type="component" value="Chromosome 2"/>
</dbReference>
<evidence type="ECO:0000313" key="2">
    <source>
        <dbReference type="Proteomes" id="UP000821853"/>
    </source>
</evidence>
<dbReference type="AlphaFoldDB" id="A0A9J6FVK1"/>
<sequence>MVFPKEEEVLLKNYFMKADSLMAYNFATAPNRNCPTSWELHKGRDWFMGYIDCPPELSLRLP</sequence>
<protein>
    <submittedName>
        <fullName evidence="1">Uncharacterized protein</fullName>
    </submittedName>
</protein>
<name>A0A9J6FVK1_HAELO</name>
<dbReference type="EMBL" id="JABSTR010000004">
    <property type="protein sequence ID" value="KAH9367165.1"/>
    <property type="molecule type" value="Genomic_DNA"/>
</dbReference>
<comment type="caution">
    <text evidence="1">The sequence shown here is derived from an EMBL/GenBank/DDBJ whole genome shotgun (WGS) entry which is preliminary data.</text>
</comment>
<dbReference type="OrthoDB" id="4327074at2759"/>
<proteinExistence type="predicted"/>
<gene>
    <name evidence="1" type="ORF">HPB48_014759</name>
</gene>
<dbReference type="VEuPathDB" id="VectorBase:HLOH_041509"/>
<organism evidence="1 2">
    <name type="scientific">Haemaphysalis longicornis</name>
    <name type="common">Bush tick</name>
    <dbReference type="NCBI Taxonomy" id="44386"/>
    <lineage>
        <taxon>Eukaryota</taxon>
        <taxon>Metazoa</taxon>
        <taxon>Ecdysozoa</taxon>
        <taxon>Arthropoda</taxon>
        <taxon>Chelicerata</taxon>
        <taxon>Arachnida</taxon>
        <taxon>Acari</taxon>
        <taxon>Parasitiformes</taxon>
        <taxon>Ixodida</taxon>
        <taxon>Ixodoidea</taxon>
        <taxon>Ixodidae</taxon>
        <taxon>Haemaphysalinae</taxon>
        <taxon>Haemaphysalis</taxon>
    </lineage>
</organism>
<evidence type="ECO:0000313" key="1">
    <source>
        <dbReference type="EMBL" id="KAH9367165.1"/>
    </source>
</evidence>